<organism evidence="1 2">
    <name type="scientific">Melastoma candidum</name>
    <dbReference type="NCBI Taxonomy" id="119954"/>
    <lineage>
        <taxon>Eukaryota</taxon>
        <taxon>Viridiplantae</taxon>
        <taxon>Streptophyta</taxon>
        <taxon>Embryophyta</taxon>
        <taxon>Tracheophyta</taxon>
        <taxon>Spermatophyta</taxon>
        <taxon>Magnoliopsida</taxon>
        <taxon>eudicotyledons</taxon>
        <taxon>Gunneridae</taxon>
        <taxon>Pentapetalae</taxon>
        <taxon>rosids</taxon>
        <taxon>malvids</taxon>
        <taxon>Myrtales</taxon>
        <taxon>Melastomataceae</taxon>
        <taxon>Melastomatoideae</taxon>
        <taxon>Melastomateae</taxon>
        <taxon>Melastoma</taxon>
    </lineage>
</organism>
<proteinExistence type="predicted"/>
<gene>
    <name evidence="1" type="ORF">MLD38_023094</name>
</gene>
<keyword evidence="2" id="KW-1185">Reference proteome</keyword>
<comment type="caution">
    <text evidence="1">The sequence shown here is derived from an EMBL/GenBank/DDBJ whole genome shotgun (WGS) entry which is preliminary data.</text>
</comment>
<protein>
    <submittedName>
        <fullName evidence="1">Uncharacterized protein</fullName>
    </submittedName>
</protein>
<dbReference type="Proteomes" id="UP001057402">
    <property type="component" value="Chromosome 6"/>
</dbReference>
<evidence type="ECO:0000313" key="2">
    <source>
        <dbReference type="Proteomes" id="UP001057402"/>
    </source>
</evidence>
<accession>A0ACB9QLD1</accession>
<name>A0ACB9QLD1_9MYRT</name>
<reference evidence="2" key="1">
    <citation type="journal article" date="2023" name="Front. Plant Sci.">
        <title>Chromosomal-level genome assembly of Melastoma candidum provides insights into trichome evolution.</title>
        <authorList>
            <person name="Zhong Y."/>
            <person name="Wu W."/>
            <person name="Sun C."/>
            <person name="Zou P."/>
            <person name="Liu Y."/>
            <person name="Dai S."/>
            <person name="Zhou R."/>
        </authorList>
    </citation>
    <scope>NUCLEOTIDE SEQUENCE [LARGE SCALE GENOMIC DNA]</scope>
</reference>
<evidence type="ECO:0000313" key="1">
    <source>
        <dbReference type="EMBL" id="KAI4367346.1"/>
    </source>
</evidence>
<dbReference type="EMBL" id="CM042885">
    <property type="protein sequence ID" value="KAI4367346.1"/>
    <property type="molecule type" value="Genomic_DNA"/>
</dbReference>
<sequence>MGSLPLVLITFPSTSMLLLLLHLLSLLILTPSSHSLGFTCTPTNTTCHSVVGYVLPNTTTLKDVQSLFGVKHLSSLLGANNLPLSTPHDQVFPLGSTIRIPFTCSCSSGNGTSLGGPVYTVRKDDGLYHIAADVFSYLVTYPDIQAVNGIVDAGLIYPGQRFRIPLPCSCDKVEGEKVVHYGHRVQEGSSVEGIAAQFGVSQELLMRLNGIPTVNDLYADTILDVPLKACKSSSISSDSPDSSLLVPNSSYVLTANNCVKCGCNSAGNWTLMCEPSGKTKTPSQSCGSLQCTGSDLYIGNSSQTTCAFTSCEYGGYTNQSIIASLKTTSTCPVLPRFLHRHPHHLRRRRRTTPLGLPEFGLRCVTSQFGGSFSRARFLYYFLRMVAAIQFRGLATPGSLASRVREFDCSVSRRKGRSCALSSVYLSTSGSDPPSLAGINGRVRADGRCRIREFTGIRRISPVVKNQMKQRGFLVRTEFSSRDADGHVNPVLINDERRQPEDPACINSAVTEASHLTAIPHGQSRPPDIKMELVKLSVPALAGQAIDPLAQLMETAYIGRLGAVELASAGVSISIFNIISKLFNIPLLSVATSFVAEDLSKSTEISSMEANGNGKPVALVERKQLSSVSTALLLAVFIGIFEAVSLYFGSGPFLDMMGVSPASSMHSPARRFLSLRALGAPAVVVSLALQGIFRGFKDTKTPVVCLGMGNALAVVLFPILMYGLHLGVNGAALSTVISQYIVALSMIYYLNKRVILIPPRMEELRFGVYLKSGGFLLGRTLAVLITMTIGTSMAARQGPVAMAAHQICMQVWLAVSLLTDSLAASAQALIASSLSKADYRTVRELTDFVLKIGLLTGVSLAAILGLCFDSVAAFFTKDIGVLQIVRTGILFVCGSQPLNALAYIFDGLHYGVSDFPYAACSMMLVGAVCSLFLLYMSSVLGLPGVWMGLALFMGLRTAAGFFRLSNKTGPWWFMHQGLSTNNMSPA</sequence>